<dbReference type="PROSITE" id="PS51379">
    <property type="entry name" value="4FE4S_FER_2"/>
    <property type="match status" value="1"/>
</dbReference>
<dbReference type="InterPro" id="IPR014729">
    <property type="entry name" value="Rossmann-like_a/b/a_fold"/>
</dbReference>
<dbReference type="Proteomes" id="UP000752814">
    <property type="component" value="Unassembled WGS sequence"/>
</dbReference>
<dbReference type="CDD" id="cd23947">
    <property type="entry name" value="PAPS_reductase-like_YbdN"/>
    <property type="match status" value="1"/>
</dbReference>
<comment type="caution">
    <text evidence="2">The sequence shown here is derived from an EMBL/GenBank/DDBJ whole genome shotgun (WGS) entry which is preliminary data.</text>
</comment>
<evidence type="ECO:0000313" key="3">
    <source>
        <dbReference type="Proteomes" id="UP000752814"/>
    </source>
</evidence>
<evidence type="ECO:0000313" key="2">
    <source>
        <dbReference type="EMBL" id="TQS84056.1"/>
    </source>
</evidence>
<accession>A0A8J8PE85</accession>
<name>A0A8J8PE85_9ARCH</name>
<dbReference type="RefSeq" id="WP_400195501.1">
    <property type="nucleotide sequence ID" value="NZ_CAYAYE010000026.1"/>
</dbReference>
<dbReference type="InterPro" id="IPR002500">
    <property type="entry name" value="PAPS_reduct_dom"/>
</dbReference>
<dbReference type="Gene3D" id="3.40.50.620">
    <property type="entry name" value="HUPs"/>
    <property type="match status" value="1"/>
</dbReference>
<dbReference type="PANTHER" id="PTHR43196">
    <property type="entry name" value="SULFATE ADENYLYLTRANSFERASE SUBUNIT 2"/>
    <property type="match status" value="1"/>
</dbReference>
<proteinExistence type="predicted"/>
<gene>
    <name evidence="2" type="ORF">A3207_06990</name>
</gene>
<reference evidence="2" key="1">
    <citation type="submission" date="2016-03" db="EMBL/GenBank/DDBJ databases">
        <authorList>
            <person name="Borrel G."/>
            <person name="Mccann A."/>
            <person name="O'Toole P.W."/>
        </authorList>
    </citation>
    <scope>NUCLEOTIDE SEQUENCE</scope>
    <source>
        <strain evidence="2">183</strain>
    </source>
</reference>
<dbReference type="EMBL" id="LVVT01000007">
    <property type="protein sequence ID" value="TQS84056.1"/>
    <property type="molecule type" value="Genomic_DNA"/>
</dbReference>
<dbReference type="AlphaFoldDB" id="A0A8J8PE85"/>
<dbReference type="Pfam" id="PF01507">
    <property type="entry name" value="PAPS_reduct"/>
    <property type="match status" value="1"/>
</dbReference>
<dbReference type="PANTHER" id="PTHR43196:SF2">
    <property type="entry name" value="PHOSPHOADENOSINE PHOSPHOSULFATE REDUCTASE"/>
    <property type="match status" value="1"/>
</dbReference>
<organism evidence="2 3">
    <name type="scientific">Candidatus Methanomassiliicoccus intestinalis</name>
    <dbReference type="NCBI Taxonomy" id="1406512"/>
    <lineage>
        <taxon>Archaea</taxon>
        <taxon>Methanobacteriati</taxon>
        <taxon>Thermoplasmatota</taxon>
        <taxon>Thermoplasmata</taxon>
        <taxon>Methanomassiliicoccales</taxon>
        <taxon>Methanomassiliicoccaceae</taxon>
        <taxon>Methanomassiliicoccus</taxon>
    </lineage>
</organism>
<dbReference type="Gene3D" id="3.30.70.20">
    <property type="match status" value="1"/>
</dbReference>
<feature type="domain" description="4Fe-4S ferredoxin-type" evidence="1">
    <location>
        <begin position="568"/>
        <end position="597"/>
    </location>
</feature>
<evidence type="ECO:0000259" key="1">
    <source>
        <dbReference type="PROSITE" id="PS51379"/>
    </source>
</evidence>
<dbReference type="InterPro" id="IPR050128">
    <property type="entry name" value="Sulfate_adenylyltrnsfr_sub2"/>
</dbReference>
<dbReference type="GO" id="GO:0003824">
    <property type="term" value="F:catalytic activity"/>
    <property type="evidence" value="ECO:0007669"/>
    <property type="project" value="InterPro"/>
</dbReference>
<dbReference type="SUPFAM" id="SSF52402">
    <property type="entry name" value="Adenine nucleotide alpha hydrolases-like"/>
    <property type="match status" value="1"/>
</dbReference>
<dbReference type="InterPro" id="IPR017896">
    <property type="entry name" value="4Fe4S_Fe-S-bd"/>
</dbReference>
<protein>
    <submittedName>
        <fullName evidence="2">Reductase</fullName>
    </submittedName>
</protein>
<sequence>MPQFEHGKTAFRWCDQCGTLVLGRECSVCSSAGREFSVSNPGDLRPSMGKTNDLIASLFRRYFGTDKFLKGKTIFLNKTAGEDRTDEVVVQGRVVATLRYDLRRRNFTLDLKLDGARMISKEASKGVVILAKDSGHLKGKTIPGSFIKEIKGNFKAGDPLIVLSGSMICSAVAKADSGEVWTSDKAIGIRDVGKGELEVSSRKSSWTGFINVNKSYFSSLESNGVSDLKSFINNSELPVTLSFSGGKDSLAAYGLLSKTGKKFSLMFVNTGLEFPETVSFVDRFARNHEERLLIADARDAFKEQIDNFGPPAKDFRWCCKVCKLAPLTSLIERNFPRGTITVEGNRSFESFARSNLAFVSRNPFVPNQTILNPIRHWRAIDVWGYIWWKNLEYNPLYDEDFERIGCYLCPSCLESEWKNTGIIHPELHDQWNSYLVSWAGKDGEDFIKYGFWRWKALPKKMIKVAEELNVNIPKTRSDNLDLKWVKGVSPCLVGGYSAEGILSVPGEHGFQMTAEMLKTIGSVKYSPEFDIALVKTKNGGTLKVFGGGQIVSTAQTQEDAERLFEDGAKAILRAQMCTDCGICVRNCKSHAINFTKGVVNVNEKRCTHCMKCADACVVAHYYDKLVS</sequence>
<dbReference type="SUPFAM" id="SSF54862">
    <property type="entry name" value="4Fe-4S ferredoxins"/>
    <property type="match status" value="1"/>
</dbReference>